<gene>
    <name evidence="12" type="ORF">JCM17846_27830</name>
</gene>
<dbReference type="PROSITE" id="PS50846">
    <property type="entry name" value="HMA_2"/>
    <property type="match status" value="1"/>
</dbReference>
<dbReference type="GO" id="GO:0005886">
    <property type="term" value="C:plasma membrane"/>
    <property type="evidence" value="ECO:0007669"/>
    <property type="project" value="UniProtKB-SubCell"/>
</dbReference>
<evidence type="ECO:0000259" key="11">
    <source>
        <dbReference type="PROSITE" id="PS50846"/>
    </source>
</evidence>
<dbReference type="InterPro" id="IPR006121">
    <property type="entry name" value="HMA_dom"/>
</dbReference>
<proteinExistence type="predicted"/>
<protein>
    <recommendedName>
        <fullName evidence="11">HMA domain-containing protein</fullName>
    </recommendedName>
</protein>
<reference evidence="12 13" key="1">
    <citation type="submission" date="2019-09" db="EMBL/GenBank/DDBJ databases">
        <title>NBRP : Genome information of microbial organism related human and environment.</title>
        <authorList>
            <person name="Hattori M."/>
            <person name="Oshima K."/>
            <person name="Inaba H."/>
            <person name="Suda W."/>
            <person name="Sakamoto M."/>
            <person name="Iino T."/>
            <person name="Kitahara M."/>
            <person name="Oshida Y."/>
            <person name="Iida T."/>
            <person name="Kudo T."/>
            <person name="Itoh T."/>
            <person name="Ohkuma M."/>
        </authorList>
    </citation>
    <scope>NUCLEOTIDE SEQUENCE [LARGE SCALE GENOMIC DNA]</scope>
    <source>
        <strain evidence="12 13">Q-1</strain>
    </source>
</reference>
<dbReference type="EMBL" id="BKCN01000017">
    <property type="protein sequence ID" value="GER05101.1"/>
    <property type="molecule type" value="Genomic_DNA"/>
</dbReference>
<keyword evidence="4" id="KW-0597">Phosphoprotein</keyword>
<feature type="domain" description="HMA" evidence="11">
    <location>
        <begin position="39"/>
        <end position="105"/>
    </location>
</feature>
<sequence>MTLSSAKNPIGDQAVFPQPSAEKQGGGQGGARHLESGDHEMDFLVPGMHCAGCIRKLEQGLSKLEGVEAARANLTTRRVRLRYRPGLQDADLLRQSIEALGFDAAPFDARLAGEEDEARARGLLRAMAVSGFAAANVMLLSVSVWAGLVSDMDTETRALFHWLSALIALPAVAYAGMPFYRSAAAALRHGRMNMDVPISLGVILASAASLAQTLRGAEHVYFDASISLVFFFADRSYS</sequence>
<evidence type="ECO:0000256" key="5">
    <source>
        <dbReference type="ARBA" id="ARBA00022723"/>
    </source>
</evidence>
<dbReference type="SUPFAM" id="SSF55008">
    <property type="entry name" value="HMA, heavy metal-associated domain"/>
    <property type="match status" value="1"/>
</dbReference>
<feature type="region of interest" description="Disordered" evidence="9">
    <location>
        <begin position="1"/>
        <end position="35"/>
    </location>
</feature>
<dbReference type="GO" id="GO:0005507">
    <property type="term" value="F:copper ion binding"/>
    <property type="evidence" value="ECO:0007669"/>
    <property type="project" value="TreeGrafter"/>
</dbReference>
<keyword evidence="6" id="KW-0460">Magnesium</keyword>
<dbReference type="InterPro" id="IPR036163">
    <property type="entry name" value="HMA_dom_sf"/>
</dbReference>
<keyword evidence="5" id="KW-0479">Metal-binding</keyword>
<evidence type="ECO:0000313" key="13">
    <source>
        <dbReference type="Proteomes" id="UP000324996"/>
    </source>
</evidence>
<dbReference type="GO" id="GO:0055070">
    <property type="term" value="P:copper ion homeostasis"/>
    <property type="evidence" value="ECO:0007669"/>
    <property type="project" value="TreeGrafter"/>
</dbReference>
<organism evidence="12 13">
    <name type="scientific">Iodidimonas nitroreducens</name>
    <dbReference type="NCBI Taxonomy" id="1236968"/>
    <lineage>
        <taxon>Bacteria</taxon>
        <taxon>Pseudomonadati</taxon>
        <taxon>Pseudomonadota</taxon>
        <taxon>Alphaproteobacteria</taxon>
        <taxon>Iodidimonadales</taxon>
        <taxon>Iodidimonadaceae</taxon>
        <taxon>Iodidimonas</taxon>
    </lineage>
</organism>
<keyword evidence="10" id="KW-0812">Transmembrane</keyword>
<keyword evidence="10" id="KW-0472">Membrane</keyword>
<dbReference type="PANTHER" id="PTHR43520">
    <property type="entry name" value="ATP7, ISOFORM B"/>
    <property type="match status" value="1"/>
</dbReference>
<evidence type="ECO:0000256" key="2">
    <source>
        <dbReference type="ARBA" id="ARBA00022448"/>
    </source>
</evidence>
<keyword evidence="8" id="KW-0406">Ion transport</keyword>
<evidence type="ECO:0000256" key="6">
    <source>
        <dbReference type="ARBA" id="ARBA00022842"/>
    </source>
</evidence>
<comment type="caution">
    <text evidence="12">The sequence shown here is derived from an EMBL/GenBank/DDBJ whole genome shotgun (WGS) entry which is preliminary data.</text>
</comment>
<feature type="transmembrane region" description="Helical" evidence="10">
    <location>
        <begin position="126"/>
        <end position="148"/>
    </location>
</feature>
<feature type="transmembrane region" description="Helical" evidence="10">
    <location>
        <begin position="160"/>
        <end position="180"/>
    </location>
</feature>
<dbReference type="GO" id="GO:0043682">
    <property type="term" value="F:P-type divalent copper transporter activity"/>
    <property type="evidence" value="ECO:0007669"/>
    <property type="project" value="TreeGrafter"/>
</dbReference>
<evidence type="ECO:0000256" key="1">
    <source>
        <dbReference type="ARBA" id="ARBA00004651"/>
    </source>
</evidence>
<evidence type="ECO:0000256" key="7">
    <source>
        <dbReference type="ARBA" id="ARBA00022967"/>
    </source>
</evidence>
<keyword evidence="10" id="KW-1133">Transmembrane helix</keyword>
<keyword evidence="7" id="KW-1278">Translocase</keyword>
<keyword evidence="3" id="KW-1003">Cell membrane</keyword>
<evidence type="ECO:0000256" key="8">
    <source>
        <dbReference type="ARBA" id="ARBA00023065"/>
    </source>
</evidence>
<dbReference type="AlphaFoldDB" id="A0A5A7N9Q9"/>
<comment type="subcellular location">
    <subcellularLocation>
        <location evidence="1">Cell membrane</location>
        <topology evidence="1">Multi-pass membrane protein</topology>
    </subcellularLocation>
</comment>
<keyword evidence="13" id="KW-1185">Reference proteome</keyword>
<dbReference type="Gene3D" id="3.30.70.100">
    <property type="match status" value="1"/>
</dbReference>
<dbReference type="PROSITE" id="PS01047">
    <property type="entry name" value="HMA_1"/>
    <property type="match status" value="1"/>
</dbReference>
<dbReference type="Proteomes" id="UP000324996">
    <property type="component" value="Unassembled WGS sequence"/>
</dbReference>
<evidence type="ECO:0000256" key="9">
    <source>
        <dbReference type="SAM" id="MobiDB-lite"/>
    </source>
</evidence>
<dbReference type="InterPro" id="IPR017969">
    <property type="entry name" value="Heavy-metal-associated_CS"/>
</dbReference>
<name>A0A5A7N9Q9_9PROT</name>
<dbReference type="CDD" id="cd00371">
    <property type="entry name" value="HMA"/>
    <property type="match status" value="1"/>
</dbReference>
<dbReference type="Pfam" id="PF00403">
    <property type="entry name" value="HMA"/>
    <property type="match status" value="1"/>
</dbReference>
<evidence type="ECO:0000256" key="10">
    <source>
        <dbReference type="SAM" id="Phobius"/>
    </source>
</evidence>
<dbReference type="PANTHER" id="PTHR43520:SF5">
    <property type="entry name" value="CATION-TRANSPORTING P-TYPE ATPASE-RELATED"/>
    <property type="match status" value="1"/>
</dbReference>
<accession>A0A5A7N9Q9</accession>
<evidence type="ECO:0000313" key="12">
    <source>
        <dbReference type="EMBL" id="GER05101.1"/>
    </source>
</evidence>
<evidence type="ECO:0000256" key="3">
    <source>
        <dbReference type="ARBA" id="ARBA00022475"/>
    </source>
</evidence>
<evidence type="ECO:0000256" key="4">
    <source>
        <dbReference type="ARBA" id="ARBA00022553"/>
    </source>
</evidence>
<keyword evidence="2" id="KW-0813">Transport</keyword>